<evidence type="ECO:0000256" key="2">
    <source>
        <dbReference type="SAM" id="Phobius"/>
    </source>
</evidence>
<protein>
    <recommendedName>
        <fullName evidence="5">Apple domain-containing protein</fullName>
    </recommendedName>
</protein>
<feature type="region of interest" description="Disordered" evidence="1">
    <location>
        <begin position="80"/>
        <end position="110"/>
    </location>
</feature>
<reference evidence="3 4" key="1">
    <citation type="journal article" date="2024" name="Science">
        <title>Giant polyketide synthase enzymes in the biosynthesis of giant marine polyether toxins.</title>
        <authorList>
            <person name="Fallon T.R."/>
            <person name="Shende V.V."/>
            <person name="Wierzbicki I.H."/>
            <person name="Pendleton A.L."/>
            <person name="Watervoot N.F."/>
            <person name="Auber R.P."/>
            <person name="Gonzalez D.J."/>
            <person name="Wisecaver J.H."/>
            <person name="Moore B.S."/>
        </authorList>
    </citation>
    <scope>NUCLEOTIDE SEQUENCE [LARGE SCALE GENOMIC DNA]</scope>
    <source>
        <strain evidence="3 4">12B1</strain>
    </source>
</reference>
<name>A0AB34JS87_PRYPA</name>
<keyword evidence="2" id="KW-0812">Transmembrane</keyword>
<feature type="transmembrane region" description="Helical" evidence="2">
    <location>
        <begin position="20"/>
        <end position="43"/>
    </location>
</feature>
<organism evidence="3 4">
    <name type="scientific">Prymnesium parvum</name>
    <name type="common">Toxic golden alga</name>
    <dbReference type="NCBI Taxonomy" id="97485"/>
    <lineage>
        <taxon>Eukaryota</taxon>
        <taxon>Haptista</taxon>
        <taxon>Haptophyta</taxon>
        <taxon>Prymnesiophyceae</taxon>
        <taxon>Prymnesiales</taxon>
        <taxon>Prymnesiaceae</taxon>
        <taxon>Prymnesium</taxon>
    </lineage>
</organism>
<keyword evidence="2" id="KW-1133">Transmembrane helix</keyword>
<sequence length="225" mass="25279">MPWDDSLEDERQPLFTSRSTVIAVRARGAALAVGVLFGFAIGYELRLSYHERRSAVTTGTTGWPPVITYQPRTVSVAEEEEAEKEDDSWRNEPSGTLLHQREEAEQRARNERDRRLYPNMTVPSYRFVGEGHLPFDALNAPQPGNITPGECARVCSRHKGCFGFAWFSKPSWSAVSECYLKRAQGACTSKLFPAGPSIAFTWASDVLCRQYFSTQSDTSTSRRET</sequence>
<feature type="compositionally biased region" description="Basic and acidic residues" evidence="1">
    <location>
        <begin position="99"/>
        <end position="110"/>
    </location>
</feature>
<comment type="caution">
    <text evidence="3">The sequence shown here is derived from an EMBL/GenBank/DDBJ whole genome shotgun (WGS) entry which is preliminary data.</text>
</comment>
<keyword evidence="4" id="KW-1185">Reference proteome</keyword>
<dbReference type="AlphaFoldDB" id="A0AB34JS87"/>
<evidence type="ECO:0000313" key="3">
    <source>
        <dbReference type="EMBL" id="KAL1523792.1"/>
    </source>
</evidence>
<evidence type="ECO:0008006" key="5">
    <source>
        <dbReference type="Google" id="ProtNLM"/>
    </source>
</evidence>
<evidence type="ECO:0000256" key="1">
    <source>
        <dbReference type="SAM" id="MobiDB-lite"/>
    </source>
</evidence>
<dbReference type="Proteomes" id="UP001515480">
    <property type="component" value="Unassembled WGS sequence"/>
</dbReference>
<dbReference type="Gene3D" id="3.50.4.10">
    <property type="entry name" value="Hepatocyte Growth Factor"/>
    <property type="match status" value="1"/>
</dbReference>
<gene>
    <name evidence="3" type="ORF">AB1Y20_018715</name>
</gene>
<dbReference type="EMBL" id="JBGBPQ010000005">
    <property type="protein sequence ID" value="KAL1523792.1"/>
    <property type="molecule type" value="Genomic_DNA"/>
</dbReference>
<evidence type="ECO:0000313" key="4">
    <source>
        <dbReference type="Proteomes" id="UP001515480"/>
    </source>
</evidence>
<keyword evidence="2" id="KW-0472">Membrane</keyword>
<proteinExistence type="predicted"/>
<accession>A0AB34JS87</accession>